<name>A0AAD3YLJ9_AERHY</name>
<evidence type="ECO:0000313" key="3">
    <source>
        <dbReference type="Proteomes" id="UP000859505"/>
    </source>
</evidence>
<comment type="caution">
    <text evidence="2">The sequence shown here is derived from an EMBL/GenBank/DDBJ whole genome shotgun (WGS) entry which is preliminary data.</text>
</comment>
<feature type="non-terminal residue" evidence="2">
    <location>
        <position position="1"/>
    </location>
</feature>
<gene>
    <name evidence="2" type="primary">mglC</name>
    <name evidence="2" type="ORF">JAJ28_003239</name>
</gene>
<proteinExistence type="predicted"/>
<organism evidence="2 3">
    <name type="scientific">Aeromonas hydrophila</name>
    <dbReference type="NCBI Taxonomy" id="644"/>
    <lineage>
        <taxon>Bacteria</taxon>
        <taxon>Pseudomonadati</taxon>
        <taxon>Pseudomonadota</taxon>
        <taxon>Gammaproteobacteria</taxon>
        <taxon>Aeromonadales</taxon>
        <taxon>Aeromonadaceae</taxon>
        <taxon>Aeromonas</taxon>
    </lineage>
</organism>
<reference evidence="2" key="2">
    <citation type="submission" date="2020-01" db="EMBL/GenBank/DDBJ databases">
        <authorList>
            <consortium name="NCBI Pathogen Detection Project"/>
        </authorList>
    </citation>
    <scope>NUCLEOTIDE SEQUENCE</scope>
    <source>
        <strain evidence="2">OLC2673_Aeromonas</strain>
    </source>
</reference>
<evidence type="ECO:0000256" key="1">
    <source>
        <dbReference type="SAM" id="Phobius"/>
    </source>
</evidence>
<protein>
    <submittedName>
        <fullName evidence="2">Beta-methylgalactoside transporter permease</fullName>
    </submittedName>
</protein>
<keyword evidence="1" id="KW-1133">Transmembrane helix</keyword>
<accession>A0AAD3YLJ9</accession>
<dbReference type="EMBL" id="DACTUL010000029">
    <property type="protein sequence ID" value="HAT6345471.1"/>
    <property type="molecule type" value="Genomic_DNA"/>
</dbReference>
<dbReference type="AlphaFoldDB" id="A0AAD3YLJ9"/>
<reference evidence="2" key="1">
    <citation type="journal article" date="2018" name="Genome Biol.">
        <title>SKESA: strategic k-mer extension for scrupulous assemblies.</title>
        <authorList>
            <person name="Souvorov A."/>
            <person name="Agarwala R."/>
            <person name="Lipman D.J."/>
        </authorList>
    </citation>
    <scope>NUCLEOTIDE SEQUENCE</scope>
    <source>
        <strain evidence="2">OLC2673_Aeromonas</strain>
    </source>
</reference>
<dbReference type="Proteomes" id="UP000859505">
    <property type="component" value="Unassembled WGS sequence"/>
</dbReference>
<evidence type="ECO:0000313" key="2">
    <source>
        <dbReference type="EMBL" id="HAT6345471.1"/>
    </source>
</evidence>
<keyword evidence="1" id="KW-0472">Membrane</keyword>
<sequence>IFTLINYGLTYIGVSPYWQFIIKGGIIILAVALDSMKYAKKK</sequence>
<keyword evidence="1" id="KW-0812">Transmembrane</keyword>
<feature type="transmembrane region" description="Helical" evidence="1">
    <location>
        <begin position="17"/>
        <end position="36"/>
    </location>
</feature>